<sequence>MDVSSRDNRDTLYERIVAHECNNACPPNVVAFTTLSRVRTPEQIAASRVTIAPTPSVASTEDAYLEVADESLRQSIIREWQSSVSTANLEQGVCGPCGRHCPRSRLKLVDPSQFDLALLRNDALPPHTRPTSYAFALYQRALLDPAGLPQPWALSAINMCADCRREILDKSRMPRLCLANWLYYAHDVLPPGVAAAFARSSQFDRLLVARARASRISYRFTEVRADEGANREPIDAHEARIHSQRYVRGNVLVMPQNSTHLNSVLPPPASVIRDTVCAVFIGKKQPTMATIGDLSPLLVRVSTVKTIVKFLVAWNPFYAPDEATFLGFSADNLNALIHSVDGDPDVGVPCALDIGFIQDNEAIEAATADYTGRNDLGDIPSPGEPLLMDNVGYTCGDRAPVSYRDMKLRALSHCLNGGEFVRSRAGDTFVPDFQNPALLTWLFPHLDPWGIGSFHHPGRSPQITMEEQLRYLLQRSDGRFQRDPDFAFVYFNILQKKAVCDSVHFRVKESEQRRIVDRLLAVDRAVLQRLVTHFDEDKGYVPQTTDEADILALVNSVGSVMRDIPGTSGYKLNQRNEIRALVNFHGTPAFFITINPSDVHHPLVRLYAGDRVSLEDATVGEELTEWRRRLLVARNPGACAMFFHTMISSFVHVILRHGRHERGLFG</sequence>
<reference evidence="3 4" key="1">
    <citation type="journal article" date="2018" name="Biotechnol. Biofuels">
        <title>Integrative visual omics of the white-rot fungus Polyporus brumalis exposes the biotechnological potential of its oxidative enzymes for delignifying raw plant biomass.</title>
        <authorList>
            <person name="Miyauchi S."/>
            <person name="Rancon A."/>
            <person name="Drula E."/>
            <person name="Hage H."/>
            <person name="Chaduli D."/>
            <person name="Favel A."/>
            <person name="Grisel S."/>
            <person name="Henrissat B."/>
            <person name="Herpoel-Gimbert I."/>
            <person name="Ruiz-Duenas F.J."/>
            <person name="Chevret D."/>
            <person name="Hainaut M."/>
            <person name="Lin J."/>
            <person name="Wang M."/>
            <person name="Pangilinan J."/>
            <person name="Lipzen A."/>
            <person name="Lesage-Meessen L."/>
            <person name="Navarro D."/>
            <person name="Riley R."/>
            <person name="Grigoriev I.V."/>
            <person name="Zhou S."/>
            <person name="Raouche S."/>
            <person name="Rosso M.N."/>
        </authorList>
    </citation>
    <scope>NUCLEOTIDE SEQUENCE [LARGE SCALE GENOMIC DNA]</scope>
    <source>
        <strain evidence="3 4">BRFM 1820</strain>
    </source>
</reference>
<dbReference type="InterPro" id="IPR025476">
    <property type="entry name" value="Helitron_helicase-like"/>
</dbReference>
<accession>A0A371DM84</accession>
<evidence type="ECO:0000313" key="4">
    <source>
        <dbReference type="Proteomes" id="UP000256964"/>
    </source>
</evidence>
<name>A0A371DM84_9APHY</name>
<keyword evidence="4" id="KW-1185">Reference proteome</keyword>
<protein>
    <submittedName>
        <fullName evidence="3">Uncharacterized protein</fullName>
    </submittedName>
</protein>
<gene>
    <name evidence="3" type="ORF">OH76DRAFT_1342946</name>
</gene>
<dbReference type="Proteomes" id="UP000256964">
    <property type="component" value="Unassembled WGS sequence"/>
</dbReference>
<evidence type="ECO:0000259" key="2">
    <source>
        <dbReference type="Pfam" id="PF20209"/>
    </source>
</evidence>
<evidence type="ECO:0000313" key="3">
    <source>
        <dbReference type="EMBL" id="RDX53628.1"/>
    </source>
</evidence>
<evidence type="ECO:0000259" key="1">
    <source>
        <dbReference type="Pfam" id="PF14214"/>
    </source>
</evidence>
<organism evidence="3 4">
    <name type="scientific">Lentinus brumalis</name>
    <dbReference type="NCBI Taxonomy" id="2498619"/>
    <lineage>
        <taxon>Eukaryota</taxon>
        <taxon>Fungi</taxon>
        <taxon>Dikarya</taxon>
        <taxon>Basidiomycota</taxon>
        <taxon>Agaricomycotina</taxon>
        <taxon>Agaricomycetes</taxon>
        <taxon>Polyporales</taxon>
        <taxon>Polyporaceae</taxon>
        <taxon>Lentinus</taxon>
    </lineage>
</organism>
<feature type="domain" description="DUF6570" evidence="2">
    <location>
        <begin position="170"/>
        <end position="320"/>
    </location>
</feature>
<dbReference type="Pfam" id="PF20209">
    <property type="entry name" value="DUF6570"/>
    <property type="match status" value="1"/>
</dbReference>
<feature type="domain" description="Helitron helicase-like" evidence="1">
    <location>
        <begin position="470"/>
        <end position="665"/>
    </location>
</feature>
<dbReference type="Pfam" id="PF14214">
    <property type="entry name" value="Helitron_like_N"/>
    <property type="match status" value="1"/>
</dbReference>
<dbReference type="InterPro" id="IPR046700">
    <property type="entry name" value="DUF6570"/>
</dbReference>
<dbReference type="OrthoDB" id="432234at2759"/>
<dbReference type="STRING" id="139420.A0A371DM84"/>
<dbReference type="EMBL" id="KZ857386">
    <property type="protein sequence ID" value="RDX53628.1"/>
    <property type="molecule type" value="Genomic_DNA"/>
</dbReference>
<dbReference type="AlphaFoldDB" id="A0A371DM84"/>
<proteinExistence type="predicted"/>
<feature type="non-terminal residue" evidence="3">
    <location>
        <position position="666"/>
    </location>
</feature>